<proteinExistence type="inferred from homology"/>
<feature type="chain" id="PRO_5012891683" evidence="3">
    <location>
        <begin position="21"/>
        <end position="406"/>
    </location>
</feature>
<keyword evidence="6" id="KW-1185">Reference proteome</keyword>
<dbReference type="Gene3D" id="3.40.50.2300">
    <property type="match status" value="4"/>
</dbReference>
<gene>
    <name evidence="5" type="ORF">SAMN06295933_3389</name>
</gene>
<feature type="signal peptide" evidence="3">
    <location>
        <begin position="1"/>
        <end position="20"/>
    </location>
</feature>
<sequence length="406" mass="43379">MKTILMTLAILLSVSSTISAKEFIFGTIFENKGENALTAQEAMNGAILAVKKFNETSPDLKIKLECETCTRDPLEIIKAVHNLSKTKGISAAVGIVSEDAALSAAPTFQELQLPFICSGAQLLGLTNSKTPDIFTLAVPDNKIGSDLAKYTISTLQADHIFLIRSDMKDSTAQQAESFTAEFTAKGGTILSELRITEPDPDLSYIMKAIKAFAPPPQSDSTTTDEAVGASDYSDSYAEIITQQRTAPPETQQIEAVVILAPAGVSAHLLRLMQKKQMAYNVVGGTSFDTVAIKKSIAAWSGTVIFASQASLTREDDLVTLFVKDYADLFGEKPQTGYAALGFDSILLLAETAGKTGNPSVNIRTNLPTVKNFQGVSGNISFTGGRAKKPLYIIQSNAGKISLADEM</sequence>
<dbReference type="AlphaFoldDB" id="A0A1X7EUJ1"/>
<evidence type="ECO:0000256" key="1">
    <source>
        <dbReference type="ARBA" id="ARBA00010062"/>
    </source>
</evidence>
<evidence type="ECO:0000259" key="4">
    <source>
        <dbReference type="Pfam" id="PF13458"/>
    </source>
</evidence>
<dbReference type="Proteomes" id="UP000192906">
    <property type="component" value="Unassembled WGS sequence"/>
</dbReference>
<feature type="domain" description="Leucine-binding protein" evidence="4">
    <location>
        <begin position="26"/>
        <end position="398"/>
    </location>
</feature>
<dbReference type="InterPro" id="IPR051010">
    <property type="entry name" value="BCAA_transport"/>
</dbReference>
<dbReference type="SUPFAM" id="SSF53822">
    <property type="entry name" value="Periplasmic binding protein-like I"/>
    <property type="match status" value="1"/>
</dbReference>
<dbReference type="PANTHER" id="PTHR30483:SF6">
    <property type="entry name" value="PERIPLASMIC BINDING PROTEIN OF ABC TRANSPORTER FOR NATURAL AMINO ACIDS"/>
    <property type="match status" value="1"/>
</dbReference>
<protein>
    <submittedName>
        <fullName evidence="5">ABC-type branched-chain amino acid transport system, substrate-binding protein</fullName>
    </submittedName>
</protein>
<evidence type="ECO:0000256" key="3">
    <source>
        <dbReference type="SAM" id="SignalP"/>
    </source>
</evidence>
<evidence type="ECO:0000256" key="2">
    <source>
        <dbReference type="ARBA" id="ARBA00022729"/>
    </source>
</evidence>
<reference evidence="6" key="1">
    <citation type="submission" date="2017-04" db="EMBL/GenBank/DDBJ databases">
        <authorList>
            <person name="Varghese N."/>
            <person name="Submissions S."/>
        </authorList>
    </citation>
    <scope>NUCLEOTIDE SEQUENCE [LARGE SCALE GENOMIC DNA]</scope>
    <source>
        <strain evidence="6">K3S</strain>
    </source>
</reference>
<dbReference type="RefSeq" id="WP_085104388.1">
    <property type="nucleotide sequence ID" value="NZ_FWZU01000006.1"/>
</dbReference>
<dbReference type="OrthoDB" id="9772589at2"/>
<name>A0A1X7EUJ1_9BACT</name>
<evidence type="ECO:0000313" key="5">
    <source>
        <dbReference type="EMBL" id="SMF40187.1"/>
    </source>
</evidence>
<dbReference type="InterPro" id="IPR028081">
    <property type="entry name" value="Leu-bd"/>
</dbReference>
<dbReference type="EMBL" id="FWZU01000006">
    <property type="protein sequence ID" value="SMF40187.1"/>
    <property type="molecule type" value="Genomic_DNA"/>
</dbReference>
<evidence type="ECO:0000313" key="6">
    <source>
        <dbReference type="Proteomes" id="UP000192906"/>
    </source>
</evidence>
<keyword evidence="2 3" id="KW-0732">Signal</keyword>
<organism evidence="5 6">
    <name type="scientific">Desulfovibrio gilichinskyi</name>
    <dbReference type="NCBI Taxonomy" id="1519643"/>
    <lineage>
        <taxon>Bacteria</taxon>
        <taxon>Pseudomonadati</taxon>
        <taxon>Thermodesulfobacteriota</taxon>
        <taxon>Desulfovibrionia</taxon>
        <taxon>Desulfovibrionales</taxon>
        <taxon>Desulfovibrionaceae</taxon>
        <taxon>Desulfovibrio</taxon>
    </lineage>
</organism>
<dbReference type="Pfam" id="PF13458">
    <property type="entry name" value="Peripla_BP_6"/>
    <property type="match status" value="1"/>
</dbReference>
<dbReference type="STRING" id="1519643.SAMN06295933_3389"/>
<accession>A0A1X7EUJ1</accession>
<dbReference type="InterPro" id="IPR028082">
    <property type="entry name" value="Peripla_BP_I"/>
</dbReference>
<comment type="similarity">
    <text evidence="1">Belongs to the leucine-binding protein family.</text>
</comment>
<dbReference type="PANTHER" id="PTHR30483">
    <property type="entry name" value="LEUCINE-SPECIFIC-BINDING PROTEIN"/>
    <property type="match status" value="1"/>
</dbReference>